<dbReference type="GO" id="GO:0009073">
    <property type="term" value="P:aromatic amino acid family biosynthetic process"/>
    <property type="evidence" value="ECO:0007669"/>
    <property type="project" value="UniProtKB-KW"/>
</dbReference>
<dbReference type="HAMAP" id="MF_00109">
    <property type="entry name" value="Shikimate_kinase"/>
    <property type="match status" value="1"/>
</dbReference>
<keyword evidence="1" id="KW-0028">Amino-acid biosynthesis</keyword>
<evidence type="ECO:0000313" key="7">
    <source>
        <dbReference type="EMBL" id="CAB4653356.1"/>
    </source>
</evidence>
<dbReference type="InterPro" id="IPR027417">
    <property type="entry name" value="P-loop_NTPase"/>
</dbReference>
<dbReference type="CDD" id="cd00464">
    <property type="entry name" value="SK"/>
    <property type="match status" value="1"/>
</dbReference>
<evidence type="ECO:0000256" key="4">
    <source>
        <dbReference type="ARBA" id="ARBA00022777"/>
    </source>
</evidence>
<dbReference type="EMBL" id="CAFAAH010000047">
    <property type="protein sequence ID" value="CAB4791543.1"/>
    <property type="molecule type" value="Genomic_DNA"/>
</dbReference>
<evidence type="ECO:0000256" key="2">
    <source>
        <dbReference type="ARBA" id="ARBA00022679"/>
    </source>
</evidence>
<accession>A0A6J6X6U6</accession>
<dbReference type="PANTHER" id="PTHR21087">
    <property type="entry name" value="SHIKIMATE KINASE"/>
    <property type="match status" value="1"/>
</dbReference>
<evidence type="ECO:0000313" key="8">
    <source>
        <dbReference type="EMBL" id="CAB4773354.1"/>
    </source>
</evidence>
<dbReference type="GO" id="GO:0004765">
    <property type="term" value="F:shikimate kinase activity"/>
    <property type="evidence" value="ECO:0007669"/>
    <property type="project" value="TreeGrafter"/>
</dbReference>
<dbReference type="AlphaFoldDB" id="A0A6J6X6U6"/>
<dbReference type="EMBL" id="CAFBOR010000030">
    <property type="protein sequence ID" value="CAB4980816.1"/>
    <property type="molecule type" value="Genomic_DNA"/>
</dbReference>
<keyword evidence="5" id="KW-0067">ATP-binding</keyword>
<evidence type="ECO:0000313" key="9">
    <source>
        <dbReference type="EMBL" id="CAB4791543.1"/>
    </source>
</evidence>
<keyword evidence="4" id="KW-0418">Kinase</keyword>
<dbReference type="GO" id="GO:0005524">
    <property type="term" value="F:ATP binding"/>
    <property type="evidence" value="ECO:0007669"/>
    <property type="project" value="UniProtKB-KW"/>
</dbReference>
<evidence type="ECO:0000256" key="6">
    <source>
        <dbReference type="ARBA" id="ARBA00023141"/>
    </source>
</evidence>
<evidence type="ECO:0000256" key="1">
    <source>
        <dbReference type="ARBA" id="ARBA00022605"/>
    </source>
</evidence>
<evidence type="ECO:0000256" key="5">
    <source>
        <dbReference type="ARBA" id="ARBA00022840"/>
    </source>
</evidence>
<name>A0A6J6X6U6_9ZZZZ</name>
<dbReference type="InterPro" id="IPR000623">
    <property type="entry name" value="Shikimate_kinase/TSH1"/>
</dbReference>
<dbReference type="SUPFAM" id="SSF52540">
    <property type="entry name" value="P-loop containing nucleoside triphosphate hydrolases"/>
    <property type="match status" value="1"/>
</dbReference>
<sequence>MSEESSERHLVLVGLMGSGKSSVGALCAKRLGRKFVDTDHMVEASAGISVARIFATRGENEFRELERVAVSAASASEVPLVISCGGGVAIDPVNRQALRESGYVVWLDAPIPELAERATRKSGARPLLAEGDPVATLKALAEVRYGAYESMADVRIDTAGLAVSAVADLVIEAFIKAITE</sequence>
<dbReference type="EMBL" id="CAEZZU010000037">
    <property type="protein sequence ID" value="CAB4773354.1"/>
    <property type="molecule type" value="Genomic_DNA"/>
</dbReference>
<dbReference type="GO" id="GO:0005829">
    <property type="term" value="C:cytosol"/>
    <property type="evidence" value="ECO:0007669"/>
    <property type="project" value="TreeGrafter"/>
</dbReference>
<proteinExistence type="inferred from homology"/>
<dbReference type="EMBL" id="CAFBLK010000043">
    <property type="protein sequence ID" value="CAB4859923.1"/>
    <property type="molecule type" value="Genomic_DNA"/>
</dbReference>
<protein>
    <submittedName>
        <fullName evidence="9">Unannotated protein</fullName>
    </submittedName>
</protein>
<dbReference type="EMBL" id="CAEZWM010000047">
    <property type="protein sequence ID" value="CAB4653356.1"/>
    <property type="molecule type" value="Genomic_DNA"/>
</dbReference>
<dbReference type="PANTHER" id="PTHR21087:SF16">
    <property type="entry name" value="SHIKIMATE KINASE 1, CHLOROPLASTIC"/>
    <property type="match status" value="1"/>
</dbReference>
<dbReference type="PRINTS" id="PR01100">
    <property type="entry name" value="SHIKIMTKNASE"/>
</dbReference>
<evidence type="ECO:0000256" key="3">
    <source>
        <dbReference type="ARBA" id="ARBA00022741"/>
    </source>
</evidence>
<dbReference type="Gene3D" id="3.40.50.300">
    <property type="entry name" value="P-loop containing nucleotide triphosphate hydrolases"/>
    <property type="match status" value="1"/>
</dbReference>
<keyword evidence="2" id="KW-0808">Transferase</keyword>
<dbReference type="Pfam" id="PF01202">
    <property type="entry name" value="SKI"/>
    <property type="match status" value="1"/>
</dbReference>
<organism evidence="9">
    <name type="scientific">freshwater metagenome</name>
    <dbReference type="NCBI Taxonomy" id="449393"/>
    <lineage>
        <taxon>unclassified sequences</taxon>
        <taxon>metagenomes</taxon>
        <taxon>ecological metagenomes</taxon>
    </lineage>
</organism>
<evidence type="ECO:0000313" key="10">
    <source>
        <dbReference type="EMBL" id="CAB4859923.1"/>
    </source>
</evidence>
<reference evidence="9" key="1">
    <citation type="submission" date="2020-05" db="EMBL/GenBank/DDBJ databases">
        <authorList>
            <person name="Chiriac C."/>
            <person name="Salcher M."/>
            <person name="Ghai R."/>
            <person name="Kavagutti S V."/>
        </authorList>
    </citation>
    <scope>NUCLEOTIDE SEQUENCE</scope>
</reference>
<keyword evidence="6" id="KW-0057">Aromatic amino acid biosynthesis</keyword>
<gene>
    <name evidence="7" type="ORF">UFOPK2242_00539</name>
    <name evidence="8" type="ORF">UFOPK2925_00403</name>
    <name evidence="9" type="ORF">UFOPK2996_00501</name>
    <name evidence="10" type="ORF">UFOPK3317_00349</name>
    <name evidence="11" type="ORF">UFOPK3974_00349</name>
</gene>
<dbReference type="GO" id="GO:0008652">
    <property type="term" value="P:amino acid biosynthetic process"/>
    <property type="evidence" value="ECO:0007669"/>
    <property type="project" value="UniProtKB-KW"/>
</dbReference>
<keyword evidence="3" id="KW-0547">Nucleotide-binding</keyword>
<evidence type="ECO:0000313" key="11">
    <source>
        <dbReference type="EMBL" id="CAB4980816.1"/>
    </source>
</evidence>
<dbReference type="InterPro" id="IPR031322">
    <property type="entry name" value="Shikimate/glucono_kinase"/>
</dbReference>